<dbReference type="EnsemblMetazoa" id="CLYHEMT009909.3">
    <property type="protein sequence ID" value="CLYHEMP009909.3"/>
    <property type="gene ID" value="CLYHEMG009909"/>
</dbReference>
<accession>A0A7M5UFE7</accession>
<keyword evidence="2" id="KW-1185">Reference proteome</keyword>
<dbReference type="EnsemblMetazoa" id="CLYHEMT009909.4">
    <property type="protein sequence ID" value="CLYHEMP009909.4"/>
    <property type="gene ID" value="CLYHEMG009909"/>
</dbReference>
<dbReference type="OrthoDB" id="6036655at2759"/>
<dbReference type="EnsemblMetazoa" id="CLYHEMT009909.6">
    <property type="protein sequence ID" value="CLYHEMP009909.6"/>
    <property type="gene ID" value="CLYHEMG009909"/>
</dbReference>
<evidence type="ECO:0000313" key="2">
    <source>
        <dbReference type="Proteomes" id="UP000594262"/>
    </source>
</evidence>
<reference evidence="1" key="1">
    <citation type="submission" date="2021-01" db="UniProtKB">
        <authorList>
            <consortium name="EnsemblMetazoa"/>
        </authorList>
    </citation>
    <scope>IDENTIFICATION</scope>
</reference>
<dbReference type="EnsemblMetazoa" id="CLYHEMT009909.8">
    <property type="protein sequence ID" value="CLYHEMP009909.8"/>
    <property type="gene ID" value="CLYHEMG009909"/>
</dbReference>
<name>A0A7M5UFE7_9CNID</name>
<organism evidence="1 2">
    <name type="scientific">Clytia hemisphaerica</name>
    <dbReference type="NCBI Taxonomy" id="252671"/>
    <lineage>
        <taxon>Eukaryota</taxon>
        <taxon>Metazoa</taxon>
        <taxon>Cnidaria</taxon>
        <taxon>Hydrozoa</taxon>
        <taxon>Hydroidolina</taxon>
        <taxon>Leptothecata</taxon>
        <taxon>Obeliida</taxon>
        <taxon>Clytiidae</taxon>
        <taxon>Clytia</taxon>
    </lineage>
</organism>
<dbReference type="EnsemblMetazoa" id="CLYHEMT009909.5">
    <property type="protein sequence ID" value="CLYHEMP009909.5"/>
    <property type="gene ID" value="CLYHEMG009909"/>
</dbReference>
<dbReference type="EnsemblMetazoa" id="CLYHEMT009909.7">
    <property type="protein sequence ID" value="CLYHEMP009909.7"/>
    <property type="gene ID" value="CLYHEMG009909"/>
</dbReference>
<proteinExistence type="predicted"/>
<dbReference type="EnsemblMetazoa" id="CLYHEMT009909.9">
    <property type="protein sequence ID" value="CLYHEMP009909.9"/>
    <property type="gene ID" value="CLYHEMG009909"/>
</dbReference>
<sequence length="172" mass="19790">MQPIQSKLHRAARYINDSPPNFCKIFLAIKSLNKKIPQGTELRYNYDDREERMTWREDDASWNPRQIDDCQGCKGLTHDDHDDCDDGDADDESEHHNFNSTVMGIDETLVKIDDAKLTKMVKDLIGTVEEILNQKVSCYRMSLFKEGKQGTNTVHRRGLPGIVFIKGKQAFE</sequence>
<evidence type="ECO:0000313" key="1">
    <source>
        <dbReference type="EnsemblMetazoa" id="CLYHEMP009909.3"/>
    </source>
</evidence>
<dbReference type="Proteomes" id="UP000594262">
    <property type="component" value="Unplaced"/>
</dbReference>
<evidence type="ECO:0008006" key="3">
    <source>
        <dbReference type="Google" id="ProtNLM"/>
    </source>
</evidence>
<dbReference type="AlphaFoldDB" id="A0A7M5UFE7"/>
<dbReference type="EnsemblMetazoa" id="CLYHEMT009909.2">
    <property type="protein sequence ID" value="CLYHEMP009909.2"/>
    <property type="gene ID" value="CLYHEMG009909"/>
</dbReference>
<protein>
    <recommendedName>
        <fullName evidence="3">SET domain-containing protein</fullName>
    </recommendedName>
</protein>